<feature type="chain" id="PRO_5013312209" evidence="2">
    <location>
        <begin position="23"/>
        <end position="183"/>
    </location>
</feature>
<dbReference type="AlphaFoldDB" id="A0A1J4MUL6"/>
<protein>
    <submittedName>
        <fullName evidence="3">Uncharacterized protein</fullName>
    </submittedName>
</protein>
<keyword evidence="2" id="KW-0732">Signal</keyword>
<gene>
    <name evidence="3" type="ORF">cand_038360</name>
</gene>
<reference evidence="3 4" key="1">
    <citation type="submission" date="2016-10" db="EMBL/GenBank/DDBJ databases">
        <title>Reductive evolution of mitochondrial metabolism and differential evolution of invasion-related proteins in Cryptosporidium.</title>
        <authorList>
            <person name="Liu S."/>
            <person name="Roellig D.M."/>
            <person name="Guo Y."/>
            <person name="Li N."/>
            <person name="Frace M.A."/>
            <person name="Tang K."/>
            <person name="Zhang L."/>
            <person name="Feng Y."/>
            <person name="Xiao L."/>
        </authorList>
    </citation>
    <scope>NUCLEOTIDE SEQUENCE [LARGE SCALE GENOMIC DNA]</scope>
    <source>
        <strain evidence="3">30847</strain>
    </source>
</reference>
<keyword evidence="1" id="KW-1133">Transmembrane helix</keyword>
<dbReference type="EMBL" id="LRBS01000017">
    <property type="protein sequence ID" value="OII77880.1"/>
    <property type="molecule type" value="Genomic_DNA"/>
</dbReference>
<evidence type="ECO:0000313" key="3">
    <source>
        <dbReference type="EMBL" id="OII77880.1"/>
    </source>
</evidence>
<proteinExistence type="predicted"/>
<dbReference type="VEuPathDB" id="CryptoDB:cand_038360"/>
<keyword evidence="4" id="KW-1185">Reference proteome</keyword>
<dbReference type="RefSeq" id="XP_067069726.1">
    <property type="nucleotide sequence ID" value="XM_067214059.1"/>
</dbReference>
<feature type="transmembrane region" description="Helical" evidence="1">
    <location>
        <begin position="68"/>
        <end position="95"/>
    </location>
</feature>
<keyword evidence="1" id="KW-0812">Transmembrane</keyword>
<dbReference type="Proteomes" id="UP000186804">
    <property type="component" value="Unassembled WGS sequence"/>
</dbReference>
<organism evidence="3 4">
    <name type="scientific">Cryptosporidium andersoni</name>
    <dbReference type="NCBI Taxonomy" id="117008"/>
    <lineage>
        <taxon>Eukaryota</taxon>
        <taxon>Sar</taxon>
        <taxon>Alveolata</taxon>
        <taxon>Apicomplexa</taxon>
        <taxon>Conoidasida</taxon>
        <taxon>Coccidia</taxon>
        <taxon>Eucoccidiorida</taxon>
        <taxon>Eimeriorina</taxon>
        <taxon>Cryptosporidiidae</taxon>
        <taxon>Cryptosporidium</taxon>
    </lineage>
</organism>
<evidence type="ECO:0000256" key="1">
    <source>
        <dbReference type="SAM" id="Phobius"/>
    </source>
</evidence>
<dbReference type="GeneID" id="92368020"/>
<dbReference type="OrthoDB" id="10287466at2759"/>
<accession>A0A1J4MUL6</accession>
<feature type="signal peptide" evidence="2">
    <location>
        <begin position="1"/>
        <end position="22"/>
    </location>
</feature>
<sequence length="183" mass="21599">MYFCVLFCCLSIISTNILQVYCHGQYNPPNTNDENLRHFRSFGMSPGMDFYHSHRVYGTPLLLENQDFTLWIILAICCGSVLFLSIGIIFLYQYIRYDPEYNEMKNEAGNNPYFNEFQRIYENIPKNNIYIPTNQNLYHYQPNSNFSIASCCKNYNINTCIPNSNKCNICYTKYQNQIPTHYV</sequence>
<comment type="caution">
    <text evidence="3">The sequence shown here is derived from an EMBL/GenBank/DDBJ whole genome shotgun (WGS) entry which is preliminary data.</text>
</comment>
<evidence type="ECO:0000256" key="2">
    <source>
        <dbReference type="SAM" id="SignalP"/>
    </source>
</evidence>
<keyword evidence="1" id="KW-0472">Membrane</keyword>
<name>A0A1J4MUL6_9CRYT</name>
<evidence type="ECO:0000313" key="4">
    <source>
        <dbReference type="Proteomes" id="UP000186804"/>
    </source>
</evidence>